<feature type="binding site" evidence="13">
    <location>
        <position position="331"/>
    </location>
    <ligand>
        <name>Zn(2+)</name>
        <dbReference type="ChEBI" id="CHEBI:29105"/>
        <note>catalytic</note>
    </ligand>
</feature>
<dbReference type="InterPro" id="IPR002314">
    <property type="entry name" value="aa-tRNA-synt_IIb"/>
</dbReference>
<dbReference type="Gene3D" id="3.30.930.10">
    <property type="entry name" value="Bira Bifunctional Protein, Domain 2"/>
    <property type="match status" value="1"/>
</dbReference>
<dbReference type="PROSITE" id="PS51880">
    <property type="entry name" value="TGS"/>
    <property type="match status" value="1"/>
</dbReference>
<dbReference type="InterPro" id="IPR002320">
    <property type="entry name" value="Thr-tRNA-ligase_IIa"/>
</dbReference>
<dbReference type="SUPFAM" id="SSF55186">
    <property type="entry name" value="ThrRS/AlaRS common domain"/>
    <property type="match status" value="1"/>
</dbReference>
<dbReference type="InterPro" id="IPR006195">
    <property type="entry name" value="aa-tRNA-synth_II"/>
</dbReference>
<evidence type="ECO:0000256" key="5">
    <source>
        <dbReference type="ARBA" id="ARBA00022723"/>
    </source>
</evidence>
<feature type="binding site" evidence="13">
    <location>
        <position position="507"/>
    </location>
    <ligand>
        <name>Zn(2+)</name>
        <dbReference type="ChEBI" id="CHEBI:29105"/>
        <note>catalytic</note>
    </ligand>
</feature>
<dbReference type="FunFam" id="3.40.50.800:FF:000001">
    <property type="entry name" value="Threonine--tRNA ligase"/>
    <property type="match status" value="1"/>
</dbReference>
<keyword evidence="17" id="KW-1185">Reference proteome</keyword>
<comment type="cofactor">
    <cofactor evidence="13">
        <name>Zn(2+)</name>
        <dbReference type="ChEBI" id="CHEBI:29105"/>
    </cofactor>
    <text evidence="13">Binds 1 zinc ion per subunit.</text>
</comment>
<feature type="region of interest" description="Catalytic" evidence="13">
    <location>
        <begin position="239"/>
        <end position="530"/>
    </location>
</feature>
<dbReference type="EMBL" id="CP001968">
    <property type="protein sequence ID" value="ADD68721.1"/>
    <property type="molecule type" value="Genomic_DNA"/>
</dbReference>
<dbReference type="GO" id="GO:0006435">
    <property type="term" value="P:threonyl-tRNA aminoacylation"/>
    <property type="evidence" value="ECO:0007669"/>
    <property type="project" value="UniProtKB-UniRule"/>
</dbReference>
<evidence type="ECO:0000256" key="4">
    <source>
        <dbReference type="ARBA" id="ARBA00022598"/>
    </source>
</evidence>
<dbReference type="HOGENOM" id="CLU_008554_0_1_0"/>
<dbReference type="InterPro" id="IPR045864">
    <property type="entry name" value="aa-tRNA-synth_II/BPL/LPL"/>
</dbReference>
<dbReference type="Gene3D" id="3.30.980.10">
    <property type="entry name" value="Threonyl-trna Synthetase, Chain A, domain 2"/>
    <property type="match status" value="1"/>
</dbReference>
<evidence type="ECO:0000256" key="11">
    <source>
        <dbReference type="ARBA" id="ARBA00023146"/>
    </source>
</evidence>
<protein>
    <recommendedName>
        <fullName evidence="13">Threonine--tRNA ligase</fullName>
        <ecNumber evidence="13">6.1.1.3</ecNumber>
    </recommendedName>
    <alternativeName>
        <fullName evidence="13">Threonyl-tRNA synthetase</fullName>
        <shortName evidence="13">ThrRS</shortName>
    </alternativeName>
</protein>
<evidence type="ECO:0000256" key="1">
    <source>
        <dbReference type="ARBA" id="ARBA00008226"/>
    </source>
</evidence>
<evidence type="ECO:0000259" key="15">
    <source>
        <dbReference type="PROSITE" id="PS51880"/>
    </source>
</evidence>
<dbReference type="Gene3D" id="3.30.54.20">
    <property type="match status" value="1"/>
</dbReference>
<dbReference type="SUPFAM" id="SSF81271">
    <property type="entry name" value="TGS-like"/>
    <property type="match status" value="1"/>
</dbReference>
<name>D4H158_DENA2</name>
<feature type="domain" description="Aminoacyl-transfer RNA synthetases class-II family profile" evidence="14">
    <location>
        <begin position="239"/>
        <end position="530"/>
    </location>
</feature>
<gene>
    <name evidence="13" type="primary">thrS</name>
    <name evidence="16" type="ordered locus">Dacet_1958</name>
</gene>
<comment type="similarity">
    <text evidence="1 13">Belongs to the class-II aminoacyl-tRNA synthetase family.</text>
</comment>
<keyword evidence="3 13" id="KW-0820">tRNA-binding</keyword>
<dbReference type="PROSITE" id="PS50862">
    <property type="entry name" value="AA_TRNA_LIGASE_II"/>
    <property type="match status" value="1"/>
</dbReference>
<evidence type="ECO:0000256" key="13">
    <source>
        <dbReference type="HAMAP-Rule" id="MF_00184"/>
    </source>
</evidence>
<dbReference type="eggNOG" id="COG0441">
    <property type="taxonomic scope" value="Bacteria"/>
</dbReference>
<dbReference type="PRINTS" id="PR01047">
    <property type="entry name" value="TRNASYNTHTHR"/>
</dbReference>
<accession>D4H158</accession>
<sequence length="637" mass="72842">MNVLLPDGAKLEIQDGATAYDVAKQISVGLAKKAIAAEINGTSKDIYAELSDGDTVKLITEKDPEALDIIRHSTAHLMAHAVKRLFDDVKVTIGPIIKDGFYYDFDMGDRKFTPDDLKAIEKMMAKIAAEAIPVKRRDVKSSDALKEFADEKYKVELITDIGDEHVSLYDQGDFTDLCRGPHVDNTKRLKHFKLLSVAGAYWRGNENNKMLQRIYGTSWQTKEDLDAYLNMLEEAEKRDHRKIGKQLKLFTFSEEAGAGFPIYLPNGGALRNVLETYEKQEHIKRGYDIVYGPSILKQDLWKKSGHYDNYRENMYFTKIDDVDYGVKPMNCLAHMMVFNSDIRSYRDLPQRYFELGTVHRHEKSGVLHGLLRVRAFTQDDAHLFCTPEQLNDEIIGIIDFVDEVMGKFGFEYEIEVSTKPEKYIGSDDNWEKATNALFEALKTKGLEYEINEGDGAFYGPKIDIKLKDAIGRYWQCATIQADFNLPEKFDLNYIGEDGQKHRPVMLHRVILGSVDRFIGVLTEHFAGAFPVWVAPKQVRVINITDGQLDYCKALVQKLKAEGFRVDSDLRNEKVGFKIREAQMEKIPHMLIIGQNEVDKELVSVRLRNGENKNELDFSTYLGVLTELDKNKSLKLWR</sequence>
<evidence type="ECO:0000256" key="6">
    <source>
        <dbReference type="ARBA" id="ARBA00022741"/>
    </source>
</evidence>
<dbReference type="PANTHER" id="PTHR11451:SF44">
    <property type="entry name" value="THREONINE--TRNA LIGASE, CHLOROPLASTIC_MITOCHONDRIAL 2"/>
    <property type="match status" value="1"/>
</dbReference>
<dbReference type="Gene3D" id="3.40.50.800">
    <property type="entry name" value="Anticodon-binding domain"/>
    <property type="match status" value="1"/>
</dbReference>
<keyword evidence="2 13" id="KW-0963">Cytoplasm</keyword>
<dbReference type="EC" id="6.1.1.3" evidence="13"/>
<evidence type="ECO:0000256" key="3">
    <source>
        <dbReference type="ARBA" id="ARBA00022555"/>
    </source>
</evidence>
<dbReference type="FunFam" id="3.30.980.10:FF:000005">
    <property type="entry name" value="Threonyl-tRNA synthetase, mitochondrial"/>
    <property type="match status" value="1"/>
</dbReference>
<keyword evidence="7 13" id="KW-0862">Zinc</keyword>
<dbReference type="InterPro" id="IPR004095">
    <property type="entry name" value="TGS"/>
</dbReference>
<dbReference type="PaxDb" id="522772-Dacet_1958"/>
<dbReference type="InterPro" id="IPR036621">
    <property type="entry name" value="Anticodon-bd_dom_sf"/>
</dbReference>
<dbReference type="FunFam" id="3.30.930.10:FF:000002">
    <property type="entry name" value="Threonine--tRNA ligase"/>
    <property type="match status" value="1"/>
</dbReference>
<dbReference type="InterPro" id="IPR012947">
    <property type="entry name" value="tRNA_SAD"/>
</dbReference>
<evidence type="ECO:0000259" key="14">
    <source>
        <dbReference type="PROSITE" id="PS50862"/>
    </source>
</evidence>
<feature type="domain" description="TGS" evidence="15">
    <location>
        <begin position="1"/>
        <end position="60"/>
    </location>
</feature>
<reference evidence="16 17" key="1">
    <citation type="journal article" date="2010" name="Stand. Genomic Sci.">
        <title>Complete genome sequence of Denitrovibrio acetiphilus type strain (N2460).</title>
        <authorList>
            <person name="Kiss H."/>
            <person name="Lang E."/>
            <person name="Lapidus A."/>
            <person name="Copeland A."/>
            <person name="Nolan M."/>
            <person name="Glavina Del Rio T."/>
            <person name="Chen F."/>
            <person name="Lucas S."/>
            <person name="Tice H."/>
            <person name="Cheng J.F."/>
            <person name="Han C."/>
            <person name="Goodwin L."/>
            <person name="Pitluck S."/>
            <person name="Liolios K."/>
            <person name="Pati A."/>
            <person name="Ivanova N."/>
            <person name="Mavromatis K."/>
            <person name="Chen A."/>
            <person name="Palaniappan K."/>
            <person name="Land M."/>
            <person name="Hauser L."/>
            <person name="Chang Y.J."/>
            <person name="Jeffries C.D."/>
            <person name="Detter J.C."/>
            <person name="Brettin T."/>
            <person name="Spring S."/>
            <person name="Rohde M."/>
            <person name="Goker M."/>
            <person name="Woyke T."/>
            <person name="Bristow J."/>
            <person name="Eisen J.A."/>
            <person name="Markowitz V."/>
            <person name="Hugenholtz P."/>
            <person name="Kyrpides N.C."/>
            <person name="Klenk H.P."/>
        </authorList>
    </citation>
    <scope>NUCLEOTIDE SEQUENCE [LARGE SCALE GENOMIC DNA]</scope>
    <source>
        <strain evidence="17">DSM 12809 / NBRC 114555 / N2460</strain>
    </source>
</reference>
<dbReference type="InterPro" id="IPR033728">
    <property type="entry name" value="ThrRS_core"/>
</dbReference>
<dbReference type="GO" id="GO:0005829">
    <property type="term" value="C:cytosol"/>
    <property type="evidence" value="ECO:0007669"/>
    <property type="project" value="TreeGrafter"/>
</dbReference>
<dbReference type="SUPFAM" id="SSF52954">
    <property type="entry name" value="Class II aaRS ABD-related"/>
    <property type="match status" value="1"/>
</dbReference>
<proteinExistence type="inferred from homology"/>
<comment type="subcellular location">
    <subcellularLocation>
        <location evidence="13">Cytoplasm</location>
    </subcellularLocation>
</comment>
<dbReference type="InterPro" id="IPR012676">
    <property type="entry name" value="TGS-like"/>
</dbReference>
<dbReference type="Pfam" id="PF00587">
    <property type="entry name" value="tRNA-synt_2b"/>
    <property type="match status" value="1"/>
</dbReference>
<evidence type="ECO:0000256" key="10">
    <source>
        <dbReference type="ARBA" id="ARBA00022917"/>
    </source>
</evidence>
<dbReference type="Pfam" id="PF03129">
    <property type="entry name" value="HGTP_anticodon"/>
    <property type="match status" value="1"/>
</dbReference>
<dbReference type="OrthoDB" id="9802304at2"/>
<dbReference type="CDD" id="cd00860">
    <property type="entry name" value="ThrRS_anticodon"/>
    <property type="match status" value="1"/>
</dbReference>
<dbReference type="GO" id="GO:0000049">
    <property type="term" value="F:tRNA binding"/>
    <property type="evidence" value="ECO:0007669"/>
    <property type="project" value="UniProtKB-KW"/>
</dbReference>
<dbReference type="SUPFAM" id="SSF55681">
    <property type="entry name" value="Class II aaRS and biotin synthetases"/>
    <property type="match status" value="1"/>
</dbReference>
<keyword evidence="4 13" id="KW-0436">Ligase</keyword>
<dbReference type="RefSeq" id="WP_013011231.1">
    <property type="nucleotide sequence ID" value="NC_013943.1"/>
</dbReference>
<dbReference type="Pfam" id="PF07973">
    <property type="entry name" value="tRNA_SAD"/>
    <property type="match status" value="1"/>
</dbReference>
<dbReference type="STRING" id="522772.Dacet_1958"/>
<evidence type="ECO:0000313" key="17">
    <source>
        <dbReference type="Proteomes" id="UP000002012"/>
    </source>
</evidence>
<evidence type="ECO:0000256" key="7">
    <source>
        <dbReference type="ARBA" id="ARBA00022833"/>
    </source>
</evidence>
<dbReference type="CDD" id="cd00771">
    <property type="entry name" value="ThrRS_core"/>
    <property type="match status" value="1"/>
</dbReference>
<dbReference type="NCBIfam" id="TIGR00418">
    <property type="entry name" value="thrS"/>
    <property type="match status" value="1"/>
</dbReference>
<dbReference type="FunCoup" id="D4H158">
    <property type="interactions" value="526"/>
</dbReference>
<keyword evidence="11 13" id="KW-0030">Aminoacyl-tRNA synthetase</keyword>
<dbReference type="HAMAP" id="MF_00184">
    <property type="entry name" value="Thr_tRNA_synth"/>
    <property type="match status" value="1"/>
</dbReference>
<dbReference type="InParanoid" id="D4H158"/>
<evidence type="ECO:0000256" key="9">
    <source>
        <dbReference type="ARBA" id="ARBA00022884"/>
    </source>
</evidence>
<dbReference type="Pfam" id="PF02824">
    <property type="entry name" value="TGS"/>
    <property type="match status" value="1"/>
</dbReference>
<evidence type="ECO:0000256" key="12">
    <source>
        <dbReference type="ARBA" id="ARBA00049515"/>
    </source>
</evidence>
<dbReference type="InterPro" id="IPR004154">
    <property type="entry name" value="Anticodon-bd"/>
</dbReference>
<dbReference type="CDD" id="cd01667">
    <property type="entry name" value="TGS_ThrRS"/>
    <property type="match status" value="1"/>
</dbReference>
<keyword evidence="9 13" id="KW-0694">RNA-binding</keyword>
<dbReference type="GO" id="GO:0004829">
    <property type="term" value="F:threonine-tRNA ligase activity"/>
    <property type="evidence" value="ECO:0007669"/>
    <property type="project" value="UniProtKB-UniRule"/>
</dbReference>
<evidence type="ECO:0000256" key="8">
    <source>
        <dbReference type="ARBA" id="ARBA00022840"/>
    </source>
</evidence>
<organism evidence="16 17">
    <name type="scientific">Denitrovibrio acetiphilus (strain DSM 12809 / NBRC 114555 / N2460)</name>
    <dbReference type="NCBI Taxonomy" id="522772"/>
    <lineage>
        <taxon>Bacteria</taxon>
        <taxon>Pseudomonadati</taxon>
        <taxon>Deferribacterota</taxon>
        <taxon>Deferribacteres</taxon>
        <taxon>Deferribacterales</taxon>
        <taxon>Geovibrionaceae</taxon>
        <taxon>Denitrovibrio</taxon>
    </lineage>
</organism>
<dbReference type="PANTHER" id="PTHR11451">
    <property type="entry name" value="THREONINE-TRNA LIGASE"/>
    <property type="match status" value="1"/>
</dbReference>
<dbReference type="KEGG" id="dap:Dacet_1958"/>
<comment type="catalytic activity">
    <reaction evidence="12 13">
        <text>tRNA(Thr) + L-threonine + ATP = L-threonyl-tRNA(Thr) + AMP + diphosphate + H(+)</text>
        <dbReference type="Rhea" id="RHEA:24624"/>
        <dbReference type="Rhea" id="RHEA-COMP:9670"/>
        <dbReference type="Rhea" id="RHEA-COMP:9704"/>
        <dbReference type="ChEBI" id="CHEBI:15378"/>
        <dbReference type="ChEBI" id="CHEBI:30616"/>
        <dbReference type="ChEBI" id="CHEBI:33019"/>
        <dbReference type="ChEBI" id="CHEBI:57926"/>
        <dbReference type="ChEBI" id="CHEBI:78442"/>
        <dbReference type="ChEBI" id="CHEBI:78534"/>
        <dbReference type="ChEBI" id="CHEBI:456215"/>
        <dbReference type="EC" id="6.1.1.3"/>
    </reaction>
</comment>
<keyword evidence="8 13" id="KW-0067">ATP-binding</keyword>
<dbReference type="Proteomes" id="UP000002012">
    <property type="component" value="Chromosome"/>
</dbReference>
<evidence type="ECO:0000256" key="2">
    <source>
        <dbReference type="ARBA" id="ARBA00022490"/>
    </source>
</evidence>
<dbReference type="GO" id="GO:0046872">
    <property type="term" value="F:metal ion binding"/>
    <property type="evidence" value="ECO:0007669"/>
    <property type="project" value="UniProtKB-KW"/>
</dbReference>
<dbReference type="InterPro" id="IPR047246">
    <property type="entry name" value="ThrRS_anticodon"/>
</dbReference>
<keyword evidence="10 13" id="KW-0648">Protein biosynthesis</keyword>
<dbReference type="Gene3D" id="3.10.20.30">
    <property type="match status" value="1"/>
</dbReference>
<dbReference type="InterPro" id="IPR012675">
    <property type="entry name" value="Beta-grasp_dom_sf"/>
</dbReference>
<keyword evidence="6 13" id="KW-0547">Nucleotide-binding</keyword>
<evidence type="ECO:0000313" key="16">
    <source>
        <dbReference type="EMBL" id="ADD68721.1"/>
    </source>
</evidence>
<dbReference type="AlphaFoldDB" id="D4H158"/>
<dbReference type="SMART" id="SM00863">
    <property type="entry name" value="tRNA_SAD"/>
    <property type="match status" value="1"/>
</dbReference>
<dbReference type="GO" id="GO:0005524">
    <property type="term" value="F:ATP binding"/>
    <property type="evidence" value="ECO:0007669"/>
    <property type="project" value="UniProtKB-UniRule"/>
</dbReference>
<keyword evidence="5 13" id="KW-0479">Metal-binding</keyword>
<feature type="binding site" evidence="13">
    <location>
        <position position="382"/>
    </location>
    <ligand>
        <name>Zn(2+)</name>
        <dbReference type="ChEBI" id="CHEBI:29105"/>
        <note>catalytic</note>
    </ligand>
</feature>
<comment type="subunit">
    <text evidence="13">Homodimer.</text>
</comment>
<dbReference type="InterPro" id="IPR018163">
    <property type="entry name" value="Thr/Ala-tRNA-synth_IIc_edit"/>
</dbReference>